<proteinExistence type="predicted"/>
<feature type="region of interest" description="Disordered" evidence="1">
    <location>
        <begin position="84"/>
        <end position="126"/>
    </location>
</feature>
<dbReference type="STRING" id="1328759.A0A5C2S906"/>
<dbReference type="EMBL" id="ML122266">
    <property type="protein sequence ID" value="RPD60303.1"/>
    <property type="molecule type" value="Genomic_DNA"/>
</dbReference>
<accession>A0A5C2S906</accession>
<evidence type="ECO:0008006" key="5">
    <source>
        <dbReference type="Google" id="ProtNLM"/>
    </source>
</evidence>
<keyword evidence="4" id="KW-1185">Reference proteome</keyword>
<evidence type="ECO:0000256" key="2">
    <source>
        <dbReference type="SAM" id="SignalP"/>
    </source>
</evidence>
<keyword evidence="2" id="KW-0732">Signal</keyword>
<protein>
    <recommendedName>
        <fullName evidence="5">Secreted protein</fullName>
    </recommendedName>
</protein>
<dbReference type="Proteomes" id="UP000313359">
    <property type="component" value="Unassembled WGS sequence"/>
</dbReference>
<evidence type="ECO:0000256" key="1">
    <source>
        <dbReference type="SAM" id="MobiDB-lite"/>
    </source>
</evidence>
<evidence type="ECO:0000313" key="4">
    <source>
        <dbReference type="Proteomes" id="UP000313359"/>
    </source>
</evidence>
<organism evidence="3 4">
    <name type="scientific">Lentinus tigrinus ALCF2SS1-6</name>
    <dbReference type="NCBI Taxonomy" id="1328759"/>
    <lineage>
        <taxon>Eukaryota</taxon>
        <taxon>Fungi</taxon>
        <taxon>Dikarya</taxon>
        <taxon>Basidiomycota</taxon>
        <taxon>Agaricomycotina</taxon>
        <taxon>Agaricomycetes</taxon>
        <taxon>Polyporales</taxon>
        <taxon>Polyporaceae</taxon>
        <taxon>Lentinus</taxon>
    </lineage>
</organism>
<feature type="chain" id="PRO_5022771186" description="Secreted protein" evidence="2">
    <location>
        <begin position="26"/>
        <end position="289"/>
    </location>
</feature>
<evidence type="ECO:0000313" key="3">
    <source>
        <dbReference type="EMBL" id="RPD60303.1"/>
    </source>
</evidence>
<dbReference type="OrthoDB" id="3044029at2759"/>
<gene>
    <name evidence="3" type="ORF">L227DRAFT_575389</name>
</gene>
<dbReference type="AlphaFoldDB" id="A0A5C2S906"/>
<name>A0A5C2S906_9APHY</name>
<feature type="signal peptide" evidence="2">
    <location>
        <begin position="1"/>
        <end position="25"/>
    </location>
</feature>
<sequence>MTIIRKTALAALCVVLFSLAGLGEARRIGCAQSHSDGSGSVTDASFAPGLSASNTPATADYGDSVWREQDALLWPSRISERLSTDSVKAQQYGTNGDTPRRNRKRASKTIPRDLDMRPTPEPTGVSSLTTTVHITDEHDFALLLPQRSSELVSDAESDGIAFCAPGSSDSSCTQHFEDGFVRTAKVTKSDDGSWIQVTGCLDVSKSSLDPSDTGGQLDVRFPNGAQCTFGGYGASFIQLVEPAASRFCLRCCSSANDQENCNSHQDRAGCTTAIPGTYSFPEVGVSCDE</sequence>
<reference evidence="3" key="1">
    <citation type="journal article" date="2018" name="Genome Biol. Evol.">
        <title>Genomics and development of Lentinus tigrinus, a white-rot wood-decaying mushroom with dimorphic fruiting bodies.</title>
        <authorList>
            <person name="Wu B."/>
            <person name="Xu Z."/>
            <person name="Knudson A."/>
            <person name="Carlson A."/>
            <person name="Chen N."/>
            <person name="Kovaka S."/>
            <person name="LaButti K."/>
            <person name="Lipzen A."/>
            <person name="Pennachio C."/>
            <person name="Riley R."/>
            <person name="Schakwitz W."/>
            <person name="Umezawa K."/>
            <person name="Ohm R.A."/>
            <person name="Grigoriev I.V."/>
            <person name="Nagy L.G."/>
            <person name="Gibbons J."/>
            <person name="Hibbett D."/>
        </authorList>
    </citation>
    <scope>NUCLEOTIDE SEQUENCE [LARGE SCALE GENOMIC DNA]</scope>
    <source>
        <strain evidence="3">ALCF2SS1-6</strain>
    </source>
</reference>
<feature type="compositionally biased region" description="Polar residues" evidence="1">
    <location>
        <begin position="84"/>
        <end position="97"/>
    </location>
</feature>